<gene>
    <name evidence="2" type="ORF">R77564_03720</name>
</gene>
<sequence length="32" mass="3502">MLQGEPDVSTAPFGDAVSKVRREPVLLPMEMT</sequence>
<organism evidence="2 3">
    <name type="scientific">Ralstonia flatus</name>
    <dbReference type="NCBI Taxonomy" id="3058601"/>
    <lineage>
        <taxon>Bacteria</taxon>
        <taxon>Pseudomonadati</taxon>
        <taxon>Pseudomonadota</taxon>
        <taxon>Betaproteobacteria</taxon>
        <taxon>Burkholderiales</taxon>
        <taxon>Burkholderiaceae</taxon>
        <taxon>Ralstonia</taxon>
    </lineage>
</organism>
<keyword evidence="3" id="KW-1185">Reference proteome</keyword>
<comment type="caution">
    <text evidence="2">The sequence shown here is derived from an EMBL/GenBank/DDBJ whole genome shotgun (WGS) entry which is preliminary data.</text>
</comment>
<evidence type="ECO:0000256" key="1">
    <source>
        <dbReference type="SAM" id="MobiDB-lite"/>
    </source>
</evidence>
<feature type="region of interest" description="Disordered" evidence="1">
    <location>
        <begin position="1"/>
        <end position="32"/>
    </location>
</feature>
<proteinExistence type="predicted"/>
<reference evidence="2 3" key="1">
    <citation type="submission" date="2023-07" db="EMBL/GenBank/DDBJ databases">
        <authorList>
            <person name="Peeters C."/>
        </authorList>
    </citation>
    <scope>NUCLEOTIDE SEQUENCE [LARGE SCALE GENOMIC DNA]</scope>
    <source>
        <strain evidence="2 3">LMG 32965</strain>
    </source>
</reference>
<accession>A0ABM9KZH5</accession>
<dbReference type="EMBL" id="CAUDLI010000008">
    <property type="protein sequence ID" value="CAJ0893530.1"/>
    <property type="molecule type" value="Genomic_DNA"/>
</dbReference>
<evidence type="ECO:0000313" key="3">
    <source>
        <dbReference type="Proteomes" id="UP001189792"/>
    </source>
</evidence>
<protein>
    <submittedName>
        <fullName evidence="2">Uncharacterized protein</fullName>
    </submittedName>
</protein>
<dbReference type="Proteomes" id="UP001189792">
    <property type="component" value="Unassembled WGS sequence"/>
</dbReference>
<evidence type="ECO:0000313" key="2">
    <source>
        <dbReference type="EMBL" id="CAJ0893530.1"/>
    </source>
</evidence>
<name>A0ABM9KZH5_9RALS</name>